<feature type="chain" id="PRO_5026282163" evidence="4">
    <location>
        <begin position="21"/>
        <end position="957"/>
    </location>
</feature>
<keyword evidence="8" id="KW-1185">Reference proteome</keyword>
<keyword evidence="2" id="KW-0472">Membrane</keyword>
<dbReference type="Gene3D" id="2.40.170.20">
    <property type="entry name" value="TonB-dependent receptor, beta-barrel domain"/>
    <property type="match status" value="1"/>
</dbReference>
<feature type="domain" description="TonB-dependent receptor plug" evidence="5">
    <location>
        <begin position="134"/>
        <end position="230"/>
    </location>
</feature>
<dbReference type="Proteomes" id="UP000428260">
    <property type="component" value="Chromosome"/>
</dbReference>
<dbReference type="SUPFAM" id="SSF56935">
    <property type="entry name" value="Porins"/>
    <property type="match status" value="1"/>
</dbReference>
<dbReference type="RefSeq" id="WP_158865215.1">
    <property type="nucleotide sequence ID" value="NZ_CP046401.1"/>
</dbReference>
<dbReference type="InterPro" id="IPR010104">
    <property type="entry name" value="TonB_rcpt_bac"/>
</dbReference>
<dbReference type="NCBIfam" id="TIGR01782">
    <property type="entry name" value="TonB-Xanth-Caul"/>
    <property type="match status" value="1"/>
</dbReference>
<keyword evidence="7" id="KW-0675">Receptor</keyword>
<feature type="signal peptide" evidence="4">
    <location>
        <begin position="1"/>
        <end position="20"/>
    </location>
</feature>
<name>A0A6I6JUC7_9BACT</name>
<dbReference type="AlphaFoldDB" id="A0A6I6JUC7"/>
<evidence type="ECO:0000259" key="6">
    <source>
        <dbReference type="Pfam" id="PF14905"/>
    </source>
</evidence>
<accession>A0A6I6JUC7</accession>
<organism evidence="7 8">
    <name type="scientific">Maribellus comscasis</name>
    <dbReference type="NCBI Taxonomy" id="2681766"/>
    <lineage>
        <taxon>Bacteria</taxon>
        <taxon>Pseudomonadati</taxon>
        <taxon>Bacteroidota</taxon>
        <taxon>Bacteroidia</taxon>
        <taxon>Marinilabiliales</taxon>
        <taxon>Prolixibacteraceae</taxon>
        <taxon>Maribellus</taxon>
    </lineage>
</organism>
<dbReference type="InterPro" id="IPR012910">
    <property type="entry name" value="Plug_dom"/>
</dbReference>
<dbReference type="Pfam" id="PF13715">
    <property type="entry name" value="CarbopepD_reg_2"/>
    <property type="match status" value="1"/>
</dbReference>
<keyword evidence="4" id="KW-0732">Signal</keyword>
<comment type="subcellular location">
    <subcellularLocation>
        <location evidence="1">Cell outer membrane</location>
    </subcellularLocation>
</comment>
<keyword evidence="3" id="KW-0998">Cell outer membrane</keyword>
<dbReference type="SUPFAM" id="SSF49464">
    <property type="entry name" value="Carboxypeptidase regulatory domain-like"/>
    <property type="match status" value="1"/>
</dbReference>
<proteinExistence type="predicted"/>
<dbReference type="InterPro" id="IPR037066">
    <property type="entry name" value="Plug_dom_sf"/>
</dbReference>
<protein>
    <submittedName>
        <fullName evidence="7">TonB-dependent receptor</fullName>
    </submittedName>
</protein>
<evidence type="ECO:0000313" key="7">
    <source>
        <dbReference type="EMBL" id="QGY43762.1"/>
    </source>
</evidence>
<dbReference type="Gene3D" id="2.170.130.10">
    <property type="entry name" value="TonB-dependent receptor, plug domain"/>
    <property type="match status" value="1"/>
</dbReference>
<reference evidence="7 8" key="1">
    <citation type="submission" date="2019-11" db="EMBL/GenBank/DDBJ databases">
        <authorList>
            <person name="Zheng R.K."/>
            <person name="Sun C.M."/>
        </authorList>
    </citation>
    <scope>NUCLEOTIDE SEQUENCE [LARGE SCALE GENOMIC DNA]</scope>
    <source>
        <strain evidence="7 8">WC007</strain>
    </source>
</reference>
<dbReference type="KEGG" id="mcos:GM418_08855"/>
<dbReference type="GO" id="GO:0009279">
    <property type="term" value="C:cell outer membrane"/>
    <property type="evidence" value="ECO:0007669"/>
    <property type="project" value="UniProtKB-SubCell"/>
</dbReference>
<dbReference type="Gene3D" id="2.60.40.1120">
    <property type="entry name" value="Carboxypeptidase-like, regulatory domain"/>
    <property type="match status" value="1"/>
</dbReference>
<dbReference type="EMBL" id="CP046401">
    <property type="protein sequence ID" value="QGY43762.1"/>
    <property type="molecule type" value="Genomic_DNA"/>
</dbReference>
<evidence type="ECO:0000256" key="1">
    <source>
        <dbReference type="ARBA" id="ARBA00004442"/>
    </source>
</evidence>
<evidence type="ECO:0000259" key="5">
    <source>
        <dbReference type="Pfam" id="PF07715"/>
    </source>
</evidence>
<dbReference type="Pfam" id="PF07715">
    <property type="entry name" value="Plug"/>
    <property type="match status" value="1"/>
</dbReference>
<dbReference type="InterPro" id="IPR008969">
    <property type="entry name" value="CarboxyPept-like_regulatory"/>
</dbReference>
<dbReference type="PANTHER" id="PTHR40980">
    <property type="entry name" value="PLUG DOMAIN-CONTAINING PROTEIN"/>
    <property type="match status" value="1"/>
</dbReference>
<feature type="domain" description="Outer membrane protein beta-barrel" evidence="6">
    <location>
        <begin position="590"/>
        <end position="812"/>
    </location>
</feature>
<dbReference type="InterPro" id="IPR036942">
    <property type="entry name" value="Beta-barrel_TonB_sf"/>
</dbReference>
<evidence type="ECO:0000256" key="4">
    <source>
        <dbReference type="SAM" id="SignalP"/>
    </source>
</evidence>
<dbReference type="PANTHER" id="PTHR40980:SF4">
    <property type="entry name" value="TONB-DEPENDENT RECEPTOR-LIKE BETA-BARREL DOMAIN-CONTAINING PROTEIN"/>
    <property type="match status" value="1"/>
</dbReference>
<gene>
    <name evidence="7" type="ORF">GM418_08855</name>
</gene>
<dbReference type="InterPro" id="IPR041700">
    <property type="entry name" value="OMP_b-brl_3"/>
</dbReference>
<dbReference type="Pfam" id="PF14905">
    <property type="entry name" value="OMP_b-brl_3"/>
    <property type="match status" value="1"/>
</dbReference>
<evidence type="ECO:0000313" key="8">
    <source>
        <dbReference type="Proteomes" id="UP000428260"/>
    </source>
</evidence>
<sequence length="957" mass="109539">MYRFFIVFFWGIVFSLNSSAQDYTVRGTVKDKETNEPLPGAGILIESTTKGTITNLEGEFEIKNIAQSKATLVISYLGYQTQSISCEFSSDKPKILEVMLESGSEQLGEVNVTGTARGIVKAMLEQKLAENIKNIVSSEQIAQFPDMNAAEVIQRIPGITLQRDQGEGRFVQLRGTPPELTNFNINGEQIPSPEGDVRYVGLDVIAADQIEFVEITKVLTPDMDADGIGGNVNIITKKALDTKPDISVAISGGYNNLRERENYQIQFSYGARYGKFGFHINSSYFQNNLGSDNMEFDYIKGPFWGSQDLGVDNYKVQYKKMELRHYDITRTRIGMSSTMDYIFNKNSSVYLRGMYNSFSDDELRRRKNYNVSDAVTETLYRDCSIDHDIRDRNKIQEIYSLNLGGTHKLGSIKLDYETAYAYSQEKEPDRLEATFDSPGHGVRMKFDLTDPNWPRISYPVEGDEELVYNYEEYEFDGMTLEDNLIKDINITAKINFEIPYQSGSFKFGAKVRLKDKKRDDNSKVYSGYPYHSLVNPYPGEVTELTLLGVSDGFRESDLLGKGYVIEAMPAPQKMRDFYEYNSHLFVYDKTDTRQETFGSDYTASENIYAFYGMFKHNFDKLMLLGGVRFEKTDIDYAGRNVVTDGSKFVRLDTLNDQRTHEFWLPQFQVKYSINKNTNFRAAVTRTYSRPNFKDVLPYREEKDNDEFTFGNPDLKYPGATNFDLLGETYFGEQGLFSGGLFYKQIDDFVFYFTRFAHQSDASTGTSLDKITIAANGLDAHVYGAELQLQSKLYFLDNFLSDFGVFANYTYTFSEAYIHTRYPANYSDALVIFGEDDLSAFFDVNGEKEKITLPGQAKHTANIALFYERPDFYAKITANYHDAFLQELGADSDLDEYYDKAWHFDFTTNVSITENLQLSVDVINFTNVPQKFYLGTPDKLMKQEYYSWWGKIGLKLNF</sequence>
<evidence type="ECO:0000256" key="3">
    <source>
        <dbReference type="ARBA" id="ARBA00023237"/>
    </source>
</evidence>
<evidence type="ECO:0000256" key="2">
    <source>
        <dbReference type="ARBA" id="ARBA00023136"/>
    </source>
</evidence>